<evidence type="ECO:0000256" key="2">
    <source>
        <dbReference type="ARBA" id="ARBA00023284"/>
    </source>
</evidence>
<dbReference type="CDD" id="cd02947">
    <property type="entry name" value="TRX_family"/>
    <property type="match status" value="1"/>
</dbReference>
<dbReference type="InterPro" id="IPR036249">
    <property type="entry name" value="Thioredoxin-like_sf"/>
</dbReference>
<comment type="caution">
    <text evidence="4">The sequence shown here is derived from an EMBL/GenBank/DDBJ whole genome shotgun (WGS) entry which is preliminary data.</text>
</comment>
<dbReference type="EMBL" id="POTX01000012">
    <property type="protein sequence ID" value="PZG00214.1"/>
    <property type="molecule type" value="Genomic_DNA"/>
</dbReference>
<feature type="domain" description="Thioredoxin" evidence="3">
    <location>
        <begin position="33"/>
        <end position="137"/>
    </location>
</feature>
<reference evidence="4 5" key="1">
    <citation type="submission" date="2018-01" db="EMBL/GenBank/DDBJ databases">
        <title>Draft genome sequence of Jishengella endophytica.</title>
        <authorList>
            <person name="Sahin N."/>
            <person name="Ay H."/>
            <person name="Saygin H."/>
        </authorList>
    </citation>
    <scope>NUCLEOTIDE SEQUENCE [LARGE SCALE GENOMIC DNA]</scope>
    <source>
        <strain evidence="4 5">DSM 45430</strain>
    </source>
</reference>
<evidence type="ECO:0000313" key="4">
    <source>
        <dbReference type="EMBL" id="PZG00214.1"/>
    </source>
</evidence>
<dbReference type="GO" id="GO:0015035">
    <property type="term" value="F:protein-disulfide reductase activity"/>
    <property type="evidence" value="ECO:0007669"/>
    <property type="project" value="TreeGrafter"/>
</dbReference>
<dbReference type="Gene3D" id="3.40.30.10">
    <property type="entry name" value="Glutaredoxin"/>
    <property type="match status" value="1"/>
</dbReference>
<dbReference type="Pfam" id="PF00085">
    <property type="entry name" value="Thioredoxin"/>
    <property type="match status" value="1"/>
</dbReference>
<evidence type="ECO:0000313" key="5">
    <source>
        <dbReference type="Proteomes" id="UP000248627"/>
    </source>
</evidence>
<dbReference type="Proteomes" id="UP000248627">
    <property type="component" value="Unassembled WGS sequence"/>
</dbReference>
<name>A0A2W2E5N0_9ACTN</name>
<dbReference type="PANTHER" id="PTHR45663">
    <property type="entry name" value="GEO12009P1"/>
    <property type="match status" value="1"/>
</dbReference>
<gene>
    <name evidence="4" type="ORF">C1I93_03270</name>
</gene>
<dbReference type="AlphaFoldDB" id="A0A2W2E5N0"/>
<comment type="similarity">
    <text evidence="1">Belongs to the thioredoxin family.</text>
</comment>
<accession>A0A2W2E5N0</accession>
<keyword evidence="5" id="KW-1185">Reference proteome</keyword>
<keyword evidence="2" id="KW-0676">Redox-active center</keyword>
<sequence length="141" mass="14527">MTGLAVVAGVLVVATAVGLWHRRRDGRITAAGPTAGASAALAGLGVTTGAPVLVQFSSAVCAPCQATRRVLERVGRTVDGVRLLEVDAERHLAAARALDVWRTPTVLLVDGDGRIARRVSGVPDAAELTAAVRELTTGMPR</sequence>
<dbReference type="OrthoDB" id="1495530at2"/>
<proteinExistence type="inferred from homology"/>
<evidence type="ECO:0000256" key="1">
    <source>
        <dbReference type="ARBA" id="ARBA00008987"/>
    </source>
</evidence>
<evidence type="ECO:0000259" key="3">
    <source>
        <dbReference type="PROSITE" id="PS51352"/>
    </source>
</evidence>
<protein>
    <submittedName>
        <fullName evidence="4">Thioredoxin</fullName>
    </submittedName>
</protein>
<dbReference type="PANTHER" id="PTHR45663:SF11">
    <property type="entry name" value="GEO12009P1"/>
    <property type="match status" value="1"/>
</dbReference>
<dbReference type="GO" id="GO:0005737">
    <property type="term" value="C:cytoplasm"/>
    <property type="evidence" value="ECO:0007669"/>
    <property type="project" value="TreeGrafter"/>
</dbReference>
<dbReference type="InterPro" id="IPR013766">
    <property type="entry name" value="Thioredoxin_domain"/>
</dbReference>
<dbReference type="SUPFAM" id="SSF52833">
    <property type="entry name" value="Thioredoxin-like"/>
    <property type="match status" value="1"/>
</dbReference>
<organism evidence="4 5">
    <name type="scientific">Micromonospora endophytica</name>
    <dbReference type="NCBI Taxonomy" id="515350"/>
    <lineage>
        <taxon>Bacteria</taxon>
        <taxon>Bacillati</taxon>
        <taxon>Actinomycetota</taxon>
        <taxon>Actinomycetes</taxon>
        <taxon>Micromonosporales</taxon>
        <taxon>Micromonosporaceae</taxon>
        <taxon>Micromonospora</taxon>
    </lineage>
</organism>
<dbReference type="PROSITE" id="PS51352">
    <property type="entry name" value="THIOREDOXIN_2"/>
    <property type="match status" value="1"/>
</dbReference>